<dbReference type="InterPro" id="IPR010207">
    <property type="entry name" value="Elect_transpt_cplx_RnfB/RsxB"/>
</dbReference>
<feature type="domain" description="4Fe-4S ferredoxin-type" evidence="11">
    <location>
        <begin position="161"/>
        <end position="190"/>
    </location>
</feature>
<organism evidence="13 14">
    <name type="scientific">Tissierella praeacuta DSM 18095</name>
    <dbReference type="NCBI Taxonomy" id="1123404"/>
    <lineage>
        <taxon>Bacteria</taxon>
        <taxon>Bacillati</taxon>
        <taxon>Bacillota</taxon>
        <taxon>Tissierellia</taxon>
        <taxon>Tissierellales</taxon>
        <taxon>Tissierellaceae</taxon>
        <taxon>Tissierella</taxon>
    </lineage>
</organism>
<evidence type="ECO:0000256" key="9">
    <source>
        <dbReference type="ARBA" id="ARBA00023136"/>
    </source>
</evidence>
<evidence type="ECO:0000256" key="4">
    <source>
        <dbReference type="ARBA" id="ARBA00022737"/>
    </source>
</evidence>
<feature type="binding site" evidence="10">
    <location>
        <position position="180"/>
    </location>
    <ligand>
        <name>[4Fe-4S] cluster</name>
        <dbReference type="ChEBI" id="CHEBI:49883"/>
        <label>2</label>
    </ligand>
</feature>
<dbReference type="GO" id="GO:0051539">
    <property type="term" value="F:4 iron, 4 sulfur cluster binding"/>
    <property type="evidence" value="ECO:0007669"/>
    <property type="project" value="UniProtKB-UniRule"/>
</dbReference>
<comment type="similarity">
    <text evidence="10">Belongs to the 4Fe4S bacterial-type ferredoxin family. RnfB subfamily.</text>
</comment>
<evidence type="ECO:0000259" key="11">
    <source>
        <dbReference type="PROSITE" id="PS51379"/>
    </source>
</evidence>
<comment type="function">
    <text evidence="10">Part of a membrane-bound complex that couples electron transfer with translocation of ions across the membrane.</text>
</comment>
<evidence type="ECO:0000256" key="8">
    <source>
        <dbReference type="ARBA" id="ARBA00023014"/>
    </source>
</evidence>
<keyword evidence="10" id="KW-1003">Cell membrane</keyword>
<dbReference type="GO" id="GO:0005886">
    <property type="term" value="C:plasma membrane"/>
    <property type="evidence" value="ECO:0007669"/>
    <property type="project" value="UniProtKB-SubCell"/>
</dbReference>
<dbReference type="InterPro" id="IPR050395">
    <property type="entry name" value="4Fe4S_Ferredoxin_RnfB"/>
</dbReference>
<feature type="binding site" evidence="10">
    <location>
        <position position="147"/>
    </location>
    <ligand>
        <name>[4Fe-4S] cluster</name>
        <dbReference type="ChEBI" id="CHEBI:49883"/>
        <label>2</label>
    </ligand>
</feature>
<evidence type="ECO:0000256" key="10">
    <source>
        <dbReference type="HAMAP-Rule" id="MF_00463"/>
    </source>
</evidence>
<feature type="binding site" evidence="10">
    <location>
        <position position="144"/>
    </location>
    <ligand>
        <name>[4Fe-4S] cluster</name>
        <dbReference type="ChEBI" id="CHEBI:49883"/>
        <label>2</label>
    </ligand>
</feature>
<feature type="domain" description="4Fe-4S ferredoxin-type" evidence="11">
    <location>
        <begin position="141"/>
        <end position="160"/>
    </location>
</feature>
<comment type="subunit">
    <text evidence="10">The complex is composed of six subunits: RnfA, RnfB, RnfC, RnfD, RnfE and RnfG.</text>
</comment>
<feature type="binding site" evidence="10">
    <location>
        <position position="49"/>
    </location>
    <ligand>
        <name>[4Fe-4S] cluster</name>
        <dbReference type="ChEBI" id="CHEBI:49883"/>
        <label>1</label>
    </ligand>
</feature>
<protein>
    <recommendedName>
        <fullName evidence="10">Ion-translocating oxidoreductase complex subunit B</fullName>
        <ecNumber evidence="10">7.-.-.-</ecNumber>
    </recommendedName>
    <alternativeName>
        <fullName evidence="10">Rnf electron transport complex subunit B</fullName>
    </alternativeName>
</protein>
<dbReference type="InterPro" id="IPR017896">
    <property type="entry name" value="4Fe4S_Fe-S-bd"/>
</dbReference>
<gene>
    <name evidence="10" type="primary">rnfB</name>
    <name evidence="13" type="ORF">SAMN02745784_00088</name>
</gene>
<dbReference type="PANTHER" id="PTHR43560">
    <property type="entry name" value="ION-TRANSLOCATING OXIDOREDUCTASE COMPLEX SUBUNIT B"/>
    <property type="match status" value="1"/>
</dbReference>
<feature type="binding site" evidence="10">
    <location>
        <position position="173"/>
    </location>
    <ligand>
        <name>[4Fe-4S] cluster</name>
        <dbReference type="ChEBI" id="CHEBI:49883"/>
        <label>3</label>
    </ligand>
</feature>
<dbReference type="EC" id="7.-.-.-" evidence="10"/>
<accession>A0A1M4S698</accession>
<sequence length="269" mass="27993">MIDILKPVLVLGGLGLAFGILLSIASNVFAVEVDPKVEKVRSVLPGANCGACGFPGCDGLANAIAGGNAPVNACSVGGKPVAEKIADIMGVNAANVDKKVATVLCQGNCNKAKEKYKYEGIKDCRAANILQGGSKACSYGCLGCGTCKEVCAFGAIEIVDGVAFIDKDKCTSCMKCIEVCPKSIIELVPYDNQFVVKCKSNDSGKEVRGKCSIGCIGCQICVKNCPEGAFSFENNLAKINYEKCVNCGICAEKCPTKAIYTNLAKDVAI</sequence>
<dbReference type="Proteomes" id="UP000184114">
    <property type="component" value="Unassembled WGS sequence"/>
</dbReference>
<evidence type="ECO:0000313" key="13">
    <source>
        <dbReference type="EMBL" id="SHE27739.1"/>
    </source>
</evidence>
<dbReference type="RefSeq" id="WP_072971572.1">
    <property type="nucleotide sequence ID" value="NZ_FQTY01000001.1"/>
</dbReference>
<evidence type="ECO:0000256" key="2">
    <source>
        <dbReference type="ARBA" id="ARBA00022485"/>
    </source>
</evidence>
<dbReference type="PROSITE" id="PS00198">
    <property type="entry name" value="4FE4S_FER_1"/>
    <property type="match status" value="1"/>
</dbReference>
<evidence type="ECO:0000256" key="5">
    <source>
        <dbReference type="ARBA" id="ARBA00022967"/>
    </source>
</evidence>
<dbReference type="Gene3D" id="1.10.15.40">
    <property type="entry name" value="Electron transport complex subunit B, putative Fe-S cluster"/>
    <property type="match status" value="1"/>
</dbReference>
<keyword evidence="7 10" id="KW-0408">Iron</keyword>
<dbReference type="PANTHER" id="PTHR43560:SF1">
    <property type="entry name" value="ION-TRANSLOCATING OXIDOREDUCTASE COMPLEX SUBUNIT B"/>
    <property type="match status" value="1"/>
</dbReference>
<feature type="binding site" evidence="10">
    <location>
        <position position="141"/>
    </location>
    <ligand>
        <name>[4Fe-4S] cluster</name>
        <dbReference type="ChEBI" id="CHEBI:49883"/>
        <label>2</label>
    </ligand>
</feature>
<keyword evidence="3 10" id="KW-0479">Metal-binding</keyword>
<keyword evidence="6 10" id="KW-0249">Electron transport</keyword>
<feature type="domain" description="4Fe-4S ferredoxin-type" evidence="11">
    <location>
        <begin position="204"/>
        <end position="234"/>
    </location>
</feature>
<name>A0A1M4S698_9FIRM</name>
<feature type="domain" description="4Fe-4S ferredoxin-type" evidence="11">
    <location>
        <begin position="235"/>
        <end position="264"/>
    </location>
</feature>
<dbReference type="NCBIfam" id="TIGR01944">
    <property type="entry name" value="rnfB"/>
    <property type="match status" value="1"/>
</dbReference>
<keyword evidence="5 10" id="KW-1278">Translocase</keyword>
<dbReference type="Pfam" id="PF04060">
    <property type="entry name" value="FeS"/>
    <property type="match status" value="1"/>
</dbReference>
<reference evidence="14" key="1">
    <citation type="submission" date="2016-11" db="EMBL/GenBank/DDBJ databases">
        <authorList>
            <person name="Varghese N."/>
            <person name="Submissions S."/>
        </authorList>
    </citation>
    <scope>NUCLEOTIDE SEQUENCE [LARGE SCALE GENOMIC DNA]</scope>
    <source>
        <strain evidence="14">DSM 18095</strain>
    </source>
</reference>
<evidence type="ECO:0000256" key="1">
    <source>
        <dbReference type="ARBA" id="ARBA00022448"/>
    </source>
</evidence>
<feature type="binding site" evidence="10">
    <location>
        <position position="151"/>
    </location>
    <ligand>
        <name>[4Fe-4S] cluster</name>
        <dbReference type="ChEBI" id="CHEBI:49883"/>
        <label>3</label>
    </ligand>
</feature>
<feature type="binding site" evidence="10">
    <location>
        <position position="170"/>
    </location>
    <ligand>
        <name>[4Fe-4S] cluster</name>
        <dbReference type="ChEBI" id="CHEBI:49883"/>
        <label>3</label>
    </ligand>
</feature>
<comment type="cofactor">
    <cofactor evidence="10">
        <name>[4Fe-4S] cluster</name>
        <dbReference type="ChEBI" id="CHEBI:49883"/>
    </cofactor>
    <text evidence="10">Binds 3 [4Fe-4S] clusters.</text>
</comment>
<feature type="binding site" evidence="10">
    <location>
        <position position="137"/>
    </location>
    <ligand>
        <name>[4Fe-4S] cluster</name>
        <dbReference type="ChEBI" id="CHEBI:49883"/>
        <label>2</label>
    </ligand>
</feature>
<keyword evidence="4 10" id="KW-0677">Repeat</keyword>
<dbReference type="SUPFAM" id="SSF54862">
    <property type="entry name" value="4Fe-4S ferredoxins"/>
    <property type="match status" value="2"/>
</dbReference>
<dbReference type="EMBL" id="FQTY01000001">
    <property type="protein sequence ID" value="SHE27739.1"/>
    <property type="molecule type" value="Genomic_DNA"/>
</dbReference>
<keyword evidence="2 10" id="KW-0004">4Fe-4S</keyword>
<evidence type="ECO:0000256" key="3">
    <source>
        <dbReference type="ARBA" id="ARBA00022723"/>
    </source>
</evidence>
<feature type="binding site" evidence="10">
    <location>
        <position position="74"/>
    </location>
    <ligand>
        <name>[4Fe-4S] cluster</name>
        <dbReference type="ChEBI" id="CHEBI:49883"/>
        <label>1</label>
    </ligand>
</feature>
<feature type="binding site" evidence="10">
    <location>
        <position position="57"/>
    </location>
    <ligand>
        <name>[4Fe-4S] cluster</name>
        <dbReference type="ChEBI" id="CHEBI:49883"/>
        <label>1</label>
    </ligand>
</feature>
<dbReference type="CDD" id="cd10549">
    <property type="entry name" value="MtMvhB_like"/>
    <property type="match status" value="1"/>
</dbReference>
<dbReference type="Pfam" id="PF12838">
    <property type="entry name" value="Fer4_7"/>
    <property type="match status" value="2"/>
</dbReference>
<dbReference type="AlphaFoldDB" id="A0A1M4S698"/>
<dbReference type="GO" id="GO:0009055">
    <property type="term" value="F:electron transfer activity"/>
    <property type="evidence" value="ECO:0007669"/>
    <property type="project" value="InterPro"/>
</dbReference>
<dbReference type="PROSITE" id="PS51379">
    <property type="entry name" value="4FE4S_FER_2"/>
    <property type="match status" value="4"/>
</dbReference>
<feature type="binding site" evidence="10">
    <location>
        <position position="52"/>
    </location>
    <ligand>
        <name>[4Fe-4S] cluster</name>
        <dbReference type="ChEBI" id="CHEBI:49883"/>
        <label>1</label>
    </ligand>
</feature>
<keyword evidence="14" id="KW-1185">Reference proteome</keyword>
<dbReference type="PROSITE" id="PS51656">
    <property type="entry name" value="4FE4S"/>
    <property type="match status" value="1"/>
</dbReference>
<comment type="subcellular location">
    <subcellularLocation>
        <location evidence="10">Cell membrane</location>
    </subcellularLocation>
</comment>
<dbReference type="NCBIfam" id="NF005503">
    <property type="entry name" value="PRK07118.1-2"/>
    <property type="match status" value="1"/>
</dbReference>
<evidence type="ECO:0000259" key="12">
    <source>
        <dbReference type="PROSITE" id="PS51656"/>
    </source>
</evidence>
<dbReference type="GeneID" id="90994781"/>
<proteinExistence type="inferred from homology"/>
<evidence type="ECO:0000256" key="6">
    <source>
        <dbReference type="ARBA" id="ARBA00022982"/>
    </source>
</evidence>
<dbReference type="GO" id="GO:0046872">
    <property type="term" value="F:metal ion binding"/>
    <property type="evidence" value="ECO:0007669"/>
    <property type="project" value="UniProtKB-KW"/>
</dbReference>
<keyword evidence="1 10" id="KW-0813">Transport</keyword>
<keyword evidence="9 10" id="KW-0472">Membrane</keyword>
<evidence type="ECO:0000313" key="14">
    <source>
        <dbReference type="Proteomes" id="UP000184114"/>
    </source>
</evidence>
<dbReference type="Gene3D" id="3.30.70.20">
    <property type="match status" value="2"/>
</dbReference>
<evidence type="ECO:0000256" key="7">
    <source>
        <dbReference type="ARBA" id="ARBA00023004"/>
    </source>
</evidence>
<dbReference type="HAMAP" id="MF_00463">
    <property type="entry name" value="RsxB_RnfB"/>
    <property type="match status" value="1"/>
</dbReference>
<dbReference type="GO" id="GO:0022900">
    <property type="term" value="P:electron transport chain"/>
    <property type="evidence" value="ECO:0007669"/>
    <property type="project" value="UniProtKB-UniRule"/>
</dbReference>
<keyword evidence="8 10" id="KW-0411">Iron-sulfur</keyword>
<feature type="domain" description="4Fe-4S" evidence="12">
    <location>
        <begin position="32"/>
        <end position="91"/>
    </location>
</feature>
<dbReference type="InterPro" id="IPR007202">
    <property type="entry name" value="4Fe-4S_dom"/>
</dbReference>
<feature type="region of interest" description="Hydrophobic" evidence="10">
    <location>
        <begin position="1"/>
        <end position="26"/>
    </location>
</feature>
<dbReference type="STRING" id="1123404.SAMN02745784_00088"/>
<feature type="binding site" evidence="10">
    <location>
        <position position="176"/>
    </location>
    <ligand>
        <name>[4Fe-4S] cluster</name>
        <dbReference type="ChEBI" id="CHEBI:49883"/>
        <label>3</label>
    </ligand>
</feature>
<dbReference type="InterPro" id="IPR017900">
    <property type="entry name" value="4Fe4S_Fe_S_CS"/>
</dbReference>